<name>A0A1B9II06_9TREE</name>
<dbReference type="AlphaFoldDB" id="A0A1B9II06"/>
<feature type="region of interest" description="Disordered" evidence="1">
    <location>
        <begin position="343"/>
        <end position="392"/>
    </location>
</feature>
<dbReference type="Gene3D" id="2.40.50.140">
    <property type="entry name" value="Nucleic acid-binding proteins"/>
    <property type="match status" value="1"/>
</dbReference>
<dbReference type="STRING" id="1331196.A0A1B9II06"/>
<accession>A0A1B9II06</accession>
<evidence type="ECO:0000313" key="2">
    <source>
        <dbReference type="EMBL" id="OCF55051.1"/>
    </source>
</evidence>
<feature type="compositionally biased region" description="Polar residues" evidence="1">
    <location>
        <begin position="218"/>
        <end position="237"/>
    </location>
</feature>
<dbReference type="OrthoDB" id="77828at2759"/>
<dbReference type="Proteomes" id="UP000092583">
    <property type="component" value="Unassembled WGS sequence"/>
</dbReference>
<feature type="region of interest" description="Disordered" evidence="1">
    <location>
        <begin position="203"/>
        <end position="251"/>
    </location>
</feature>
<protein>
    <recommendedName>
        <fullName evidence="4">CST complex subunit Stn1 N-terminal domain-containing protein</fullName>
    </recommendedName>
</protein>
<organism evidence="2 3">
    <name type="scientific">Kwoniella mangroviensis CBS 10435</name>
    <dbReference type="NCBI Taxonomy" id="1331196"/>
    <lineage>
        <taxon>Eukaryota</taxon>
        <taxon>Fungi</taxon>
        <taxon>Dikarya</taxon>
        <taxon>Basidiomycota</taxon>
        <taxon>Agaricomycotina</taxon>
        <taxon>Tremellomycetes</taxon>
        <taxon>Tremellales</taxon>
        <taxon>Cryptococcaceae</taxon>
        <taxon>Kwoniella</taxon>
    </lineage>
</organism>
<proteinExistence type="predicted"/>
<dbReference type="InterPro" id="IPR012340">
    <property type="entry name" value="NA-bd_OB-fold"/>
</dbReference>
<sequence>MQVAAQKGMEGMIYASRDVFLLDHFPCRMVELVAWVAGVDHKDTSMTITLDDGDGQHILPVLLRLSPITHTHNSSSSRSKSYTDKAVTARTTFATLSERESRAYAKRKAPEENWSNTNGYPKIFHRKDIRVGDTVRITGKVDEWMRKKSDGSGEWVRQVVVDENAGGFISIVDPDTQYAHTSQVDHLHQTLYSRPFTLPDLSISTKTPPISPDRDTSVSRVNPTMSDGLGTTLTSEAPSELSMTDAEPEVSDSPYRQLCTSVFFLDFKLTNNIASTQLRDPTKLRSSQLTDRTFRQYMLDHMTQETIKSIRKAQEIGPEVLRGELEYYFTEYRDVQVDSYTNGRSRTLGKNSNGSGVFTNSTKVNTPSSSTSIDHATTPTQKTFISRRNPVKSTSTPCSLGLLRPFNPSSILVDERLSTLARLVVDNEIRREERRRRRRIRDGTATRKDLLVDRERNTSTNGVMIDEKERNKKIERLVSWAIRNVSEEGNLVQVTLPSPPLPSSTRHNHNDGYVTQDRYGYLPLPSQLLLPLLIPHLLAERDLRKNSIRRKTDFKSVNGMTVDELTSVMRKWGQEGRWERVGDWNIEDALEYGVGRGILRKEGVGYWVVESM</sequence>
<evidence type="ECO:0008006" key="4">
    <source>
        <dbReference type="Google" id="ProtNLM"/>
    </source>
</evidence>
<reference evidence="2 3" key="1">
    <citation type="submission" date="2013-07" db="EMBL/GenBank/DDBJ databases">
        <title>The Genome Sequence of Kwoniella mangroviensis CBS10435.</title>
        <authorList>
            <consortium name="The Broad Institute Genome Sequencing Platform"/>
            <person name="Cuomo C."/>
            <person name="Litvintseva A."/>
            <person name="Chen Y."/>
            <person name="Heitman J."/>
            <person name="Sun S."/>
            <person name="Springer D."/>
            <person name="Dromer F."/>
            <person name="Young S.K."/>
            <person name="Zeng Q."/>
            <person name="Gargeya S."/>
            <person name="Fitzgerald M."/>
            <person name="Abouelleil A."/>
            <person name="Alvarado L."/>
            <person name="Berlin A.M."/>
            <person name="Chapman S.B."/>
            <person name="Dewar J."/>
            <person name="Goldberg J."/>
            <person name="Griggs A."/>
            <person name="Gujja S."/>
            <person name="Hansen M."/>
            <person name="Howarth C."/>
            <person name="Imamovic A."/>
            <person name="Larimer J."/>
            <person name="McCowan C."/>
            <person name="Murphy C."/>
            <person name="Pearson M."/>
            <person name="Priest M."/>
            <person name="Roberts A."/>
            <person name="Saif S."/>
            <person name="Shea T."/>
            <person name="Sykes S."/>
            <person name="Wortman J."/>
            <person name="Nusbaum C."/>
            <person name="Birren B."/>
        </authorList>
    </citation>
    <scope>NUCLEOTIDE SEQUENCE [LARGE SCALE GENOMIC DNA]</scope>
    <source>
        <strain evidence="2 3">CBS 10435</strain>
    </source>
</reference>
<evidence type="ECO:0000313" key="3">
    <source>
        <dbReference type="Proteomes" id="UP000092583"/>
    </source>
</evidence>
<dbReference type="EMBL" id="KI669467">
    <property type="protein sequence ID" value="OCF55051.1"/>
    <property type="molecule type" value="Genomic_DNA"/>
</dbReference>
<keyword evidence="3" id="KW-1185">Reference proteome</keyword>
<evidence type="ECO:0000256" key="1">
    <source>
        <dbReference type="SAM" id="MobiDB-lite"/>
    </source>
</evidence>
<gene>
    <name evidence="2" type="ORF">L486_07161</name>
</gene>
<reference evidence="3" key="2">
    <citation type="submission" date="2013-12" db="EMBL/GenBank/DDBJ databases">
        <title>Evolution of pathogenesis and genome organization in the Tremellales.</title>
        <authorList>
            <person name="Cuomo C."/>
            <person name="Litvintseva A."/>
            <person name="Heitman J."/>
            <person name="Chen Y."/>
            <person name="Sun S."/>
            <person name="Springer D."/>
            <person name="Dromer F."/>
            <person name="Young S."/>
            <person name="Zeng Q."/>
            <person name="Chapman S."/>
            <person name="Gujja S."/>
            <person name="Saif S."/>
            <person name="Birren B."/>
        </authorList>
    </citation>
    <scope>NUCLEOTIDE SEQUENCE [LARGE SCALE GENOMIC DNA]</scope>
    <source>
        <strain evidence="3">CBS 10435</strain>
    </source>
</reference>